<dbReference type="Pfam" id="PF11239">
    <property type="entry name" value="DUF3040"/>
    <property type="match status" value="1"/>
</dbReference>
<feature type="transmembrane region" description="Helical" evidence="1">
    <location>
        <begin position="63"/>
        <end position="81"/>
    </location>
</feature>
<organism evidence="2 3">
    <name type="scientific">Saccharopolyspora griseoalba</name>
    <dbReference type="NCBI Taxonomy" id="1431848"/>
    <lineage>
        <taxon>Bacteria</taxon>
        <taxon>Bacillati</taxon>
        <taxon>Actinomycetota</taxon>
        <taxon>Actinomycetes</taxon>
        <taxon>Pseudonocardiales</taxon>
        <taxon>Pseudonocardiaceae</taxon>
        <taxon>Saccharopolyspora</taxon>
    </lineage>
</organism>
<keyword evidence="3" id="KW-1185">Reference proteome</keyword>
<feature type="transmembrane region" description="Helical" evidence="1">
    <location>
        <begin position="37"/>
        <end position="57"/>
    </location>
</feature>
<dbReference type="EMBL" id="JBHTCJ010000019">
    <property type="protein sequence ID" value="MFC7344784.1"/>
    <property type="molecule type" value="Genomic_DNA"/>
</dbReference>
<dbReference type="InterPro" id="IPR021401">
    <property type="entry name" value="DUF3040"/>
</dbReference>
<proteinExistence type="predicted"/>
<keyword evidence="1" id="KW-0472">Membrane</keyword>
<keyword evidence="1" id="KW-1133">Transmembrane helix</keyword>
<evidence type="ECO:0000313" key="3">
    <source>
        <dbReference type="Proteomes" id="UP001596504"/>
    </source>
</evidence>
<dbReference type="Proteomes" id="UP001596504">
    <property type="component" value="Unassembled WGS sequence"/>
</dbReference>
<protein>
    <submittedName>
        <fullName evidence="2">DUF3040 domain-containing protein</fullName>
    </submittedName>
</protein>
<dbReference type="RefSeq" id="WP_380672910.1">
    <property type="nucleotide sequence ID" value="NZ_JBHTCJ010000019.1"/>
</dbReference>
<gene>
    <name evidence="2" type="ORF">ACFQRI_25530</name>
</gene>
<evidence type="ECO:0000256" key="1">
    <source>
        <dbReference type="SAM" id="Phobius"/>
    </source>
</evidence>
<evidence type="ECO:0000313" key="2">
    <source>
        <dbReference type="EMBL" id="MFC7344784.1"/>
    </source>
</evidence>
<accession>A0ABW2LSF4</accession>
<keyword evidence="1" id="KW-0812">Transmembrane</keyword>
<name>A0ABW2LSF4_9PSEU</name>
<sequence>MLSRYEKRRLREIEKWFVQDDPRFAEYVRTGIKQRRALVRALDALIPVGLLVLVLGLLVGLPLVVFLGICCAIGGVALGSWQRWRDRERTG</sequence>
<comment type="caution">
    <text evidence="2">The sequence shown here is derived from an EMBL/GenBank/DDBJ whole genome shotgun (WGS) entry which is preliminary data.</text>
</comment>
<reference evidence="3" key="1">
    <citation type="journal article" date="2019" name="Int. J. Syst. Evol. Microbiol.">
        <title>The Global Catalogue of Microorganisms (GCM) 10K type strain sequencing project: providing services to taxonomists for standard genome sequencing and annotation.</title>
        <authorList>
            <consortium name="The Broad Institute Genomics Platform"/>
            <consortium name="The Broad Institute Genome Sequencing Center for Infectious Disease"/>
            <person name="Wu L."/>
            <person name="Ma J."/>
        </authorList>
    </citation>
    <scope>NUCLEOTIDE SEQUENCE [LARGE SCALE GENOMIC DNA]</scope>
    <source>
        <strain evidence="3">WLHS5</strain>
    </source>
</reference>